<feature type="binding site" evidence="6">
    <location>
        <begin position="10"/>
        <end position="17"/>
    </location>
    <ligand>
        <name>NADP(+)</name>
        <dbReference type="ChEBI" id="CHEBI:58349"/>
    </ligand>
</feature>
<evidence type="ECO:0000256" key="6">
    <source>
        <dbReference type="HAMAP-Rule" id="MF_00966"/>
    </source>
</evidence>
<dbReference type="NCBIfam" id="TIGR00871">
    <property type="entry name" value="zwf"/>
    <property type="match status" value="1"/>
</dbReference>
<name>A0A841U0F8_9BACL</name>
<comment type="caution">
    <text evidence="6">Lacks conserved residue(s) required for the propagation of feature annotation.</text>
</comment>
<feature type="binding site" evidence="6">
    <location>
        <position position="180"/>
    </location>
    <ligand>
        <name>substrate</name>
    </ligand>
</feature>
<sequence>MLASTFVLFGATGDLAKRKLFPALYNLDLDGKLPEPFAVFALGRKPFDDEMFREHAAEAIRRFSRRGNADEEKISRFVKRIKYQIADATDAAGYAGLRETVEKRERELGLPGDRLFYLSVAPEHFGPIASHIRASGLAKENALTRLVIEKPFGRDLATARALNAALLESFPAEDIYYIDHYLGKPMVQNLQSLIAANPVLKAVLSNKYVANVQITASETVGVESRAGYYDEAGALRDMFQNHMLQLLMMTARHSEIFDKRRIMESAYPIAKEAAGSHVVRGQYAAGSADGKPLAGYLDEPGIVPGSRTETYVAARVMLDDPIWRGVPFYIRTGKRMSEKSTRIVFVFKDPLEAHIQGEPVRNYLTIRVQPDESVDFRLNLHGMDGGLEPVSLRFSTRKEEVPEAYERLLHDALSGDPTFFAHWDEIELAWKWVQPLQEAFAENRVPLYTYPAGSRGPKEAEELLAEQGFSWLEQEDLAPEPRVEAEAVAAGR</sequence>
<feature type="domain" description="Glucose-6-phosphate dehydrogenase C-terminal" evidence="8">
    <location>
        <begin position="196"/>
        <end position="471"/>
    </location>
</feature>
<dbReference type="HAMAP" id="MF_00966">
    <property type="entry name" value="G6PD"/>
    <property type="match status" value="1"/>
</dbReference>
<feature type="binding site" evidence="6">
    <location>
        <position position="184"/>
    </location>
    <ligand>
        <name>substrate</name>
    </ligand>
</feature>
<dbReference type="InterPro" id="IPR022675">
    <property type="entry name" value="G6P_DH_C"/>
</dbReference>
<dbReference type="PANTHER" id="PTHR23429:SF0">
    <property type="entry name" value="GLUCOSE-6-PHOSPHATE 1-DEHYDROGENASE"/>
    <property type="match status" value="1"/>
</dbReference>
<comment type="similarity">
    <text evidence="6">Belongs to the glucose-6-phosphate dehydrogenase family.</text>
</comment>
<keyword evidence="10" id="KW-1185">Reference proteome</keyword>
<dbReference type="Gene3D" id="3.40.50.720">
    <property type="entry name" value="NAD(P)-binding Rossmann-like Domain"/>
    <property type="match status" value="1"/>
</dbReference>
<feature type="domain" description="Glucose-6-phosphate dehydrogenase NAD-binding" evidence="7">
    <location>
        <begin position="7"/>
        <end position="189"/>
    </location>
</feature>
<evidence type="ECO:0000256" key="3">
    <source>
        <dbReference type="ARBA" id="ARBA00022857"/>
    </source>
</evidence>
<dbReference type="PRINTS" id="PR00079">
    <property type="entry name" value="G6PDHDRGNASE"/>
</dbReference>
<evidence type="ECO:0000313" key="9">
    <source>
        <dbReference type="EMBL" id="MBB6694277.1"/>
    </source>
</evidence>
<feature type="binding site" evidence="6">
    <location>
        <position position="218"/>
    </location>
    <ligand>
        <name>substrate</name>
    </ligand>
</feature>
<comment type="pathway">
    <text evidence="1 6">Carbohydrate degradation; pentose phosphate pathway; D-ribulose 5-phosphate from D-glucose 6-phosphate (oxidative stage): step 1/3.</text>
</comment>
<keyword evidence="2 6" id="KW-0313">Glucose metabolism</keyword>
<dbReference type="GO" id="GO:0005829">
    <property type="term" value="C:cytosol"/>
    <property type="evidence" value="ECO:0007669"/>
    <property type="project" value="TreeGrafter"/>
</dbReference>
<keyword evidence="3 6" id="KW-0521">NADP</keyword>
<comment type="caution">
    <text evidence="9">The sequence shown here is derived from an EMBL/GenBank/DDBJ whole genome shotgun (WGS) entry which is preliminary data.</text>
</comment>
<evidence type="ECO:0000256" key="4">
    <source>
        <dbReference type="ARBA" id="ARBA00023002"/>
    </source>
</evidence>
<evidence type="ECO:0000256" key="5">
    <source>
        <dbReference type="ARBA" id="ARBA00023277"/>
    </source>
</evidence>
<dbReference type="Proteomes" id="UP000553776">
    <property type="component" value="Unassembled WGS sequence"/>
</dbReference>
<keyword evidence="5 6" id="KW-0119">Carbohydrate metabolism</keyword>
<dbReference type="GO" id="GO:0004345">
    <property type="term" value="F:glucose-6-phosphate dehydrogenase activity"/>
    <property type="evidence" value="ECO:0007669"/>
    <property type="project" value="UniProtKB-UniRule"/>
</dbReference>
<dbReference type="PIRSF" id="PIRSF000110">
    <property type="entry name" value="G6PD"/>
    <property type="match status" value="1"/>
</dbReference>
<feature type="active site" description="Proton acceptor" evidence="6">
    <location>
        <position position="242"/>
    </location>
</feature>
<evidence type="ECO:0000259" key="7">
    <source>
        <dbReference type="Pfam" id="PF00479"/>
    </source>
</evidence>
<comment type="function">
    <text evidence="6">Catalyzes the oxidation of glucose 6-phosphate to 6-phosphogluconolactone.</text>
</comment>
<dbReference type="SUPFAM" id="SSF55347">
    <property type="entry name" value="Glyceraldehyde-3-phosphate dehydrogenase-like, C-terminal domain"/>
    <property type="match status" value="1"/>
</dbReference>
<dbReference type="PANTHER" id="PTHR23429">
    <property type="entry name" value="GLUCOSE-6-PHOSPHATE 1-DEHYDROGENASE G6PD"/>
    <property type="match status" value="1"/>
</dbReference>
<organism evidence="9 10">
    <name type="scientific">Cohnella xylanilytica</name>
    <dbReference type="NCBI Taxonomy" id="557555"/>
    <lineage>
        <taxon>Bacteria</taxon>
        <taxon>Bacillati</taxon>
        <taxon>Bacillota</taxon>
        <taxon>Bacilli</taxon>
        <taxon>Bacillales</taxon>
        <taxon>Paenibacillaceae</taxon>
        <taxon>Cohnella</taxon>
    </lineage>
</organism>
<feature type="binding site" evidence="6">
    <location>
        <position position="150"/>
    </location>
    <ligand>
        <name>NADP(+)</name>
        <dbReference type="ChEBI" id="CHEBI:58349"/>
    </ligand>
</feature>
<dbReference type="EC" id="1.1.1.49" evidence="6"/>
<evidence type="ECO:0000256" key="1">
    <source>
        <dbReference type="ARBA" id="ARBA00004937"/>
    </source>
</evidence>
<feature type="binding site" evidence="6">
    <location>
        <position position="334"/>
    </location>
    <ligand>
        <name>substrate</name>
    </ligand>
</feature>
<dbReference type="RefSeq" id="WP_185138248.1">
    <property type="nucleotide sequence ID" value="NZ_JACJVR010000088.1"/>
</dbReference>
<feature type="binding site" evidence="6">
    <location>
        <position position="44"/>
    </location>
    <ligand>
        <name>NADP(+)</name>
        <dbReference type="ChEBI" id="CHEBI:58349"/>
    </ligand>
</feature>
<feature type="binding site" evidence="6">
    <location>
        <position position="339"/>
    </location>
    <ligand>
        <name>substrate</name>
    </ligand>
</feature>
<dbReference type="InterPro" id="IPR036291">
    <property type="entry name" value="NAD(P)-bd_dom_sf"/>
</dbReference>
<keyword evidence="4 6" id="KW-0560">Oxidoreductase</keyword>
<feature type="binding site" evidence="6">
    <location>
        <position position="237"/>
    </location>
    <ligand>
        <name>substrate</name>
    </ligand>
</feature>
<dbReference type="Pfam" id="PF02781">
    <property type="entry name" value="G6PD_C"/>
    <property type="match status" value="1"/>
</dbReference>
<protein>
    <recommendedName>
        <fullName evidence="6">Glucose-6-phosphate 1-dehydrogenase</fullName>
        <shortName evidence="6">G6PD</shortName>
        <ecNumber evidence="6">1.1.1.49</ecNumber>
    </recommendedName>
</protein>
<gene>
    <name evidence="6 9" type="primary">zwf</name>
    <name evidence="9" type="ORF">H7B90_23050</name>
</gene>
<dbReference type="EMBL" id="JACJVR010000088">
    <property type="protein sequence ID" value="MBB6694277.1"/>
    <property type="molecule type" value="Genomic_DNA"/>
</dbReference>
<dbReference type="Pfam" id="PF00479">
    <property type="entry name" value="G6PD_N"/>
    <property type="match status" value="1"/>
</dbReference>
<dbReference type="AlphaFoldDB" id="A0A841U0F8"/>
<dbReference type="GO" id="GO:0009051">
    <property type="term" value="P:pentose-phosphate shunt, oxidative branch"/>
    <property type="evidence" value="ECO:0007669"/>
    <property type="project" value="TreeGrafter"/>
</dbReference>
<comment type="catalytic activity">
    <reaction evidence="6">
        <text>D-glucose 6-phosphate + NADP(+) = 6-phospho-D-glucono-1,5-lactone + NADPH + H(+)</text>
        <dbReference type="Rhea" id="RHEA:15841"/>
        <dbReference type="ChEBI" id="CHEBI:15378"/>
        <dbReference type="ChEBI" id="CHEBI:57783"/>
        <dbReference type="ChEBI" id="CHEBI:57955"/>
        <dbReference type="ChEBI" id="CHEBI:58349"/>
        <dbReference type="ChEBI" id="CHEBI:61548"/>
        <dbReference type="EC" id="1.1.1.49"/>
    </reaction>
</comment>
<reference evidence="9 10" key="1">
    <citation type="submission" date="2020-08" db="EMBL/GenBank/DDBJ databases">
        <title>Cohnella phylogeny.</title>
        <authorList>
            <person name="Dunlap C."/>
        </authorList>
    </citation>
    <scope>NUCLEOTIDE SEQUENCE [LARGE SCALE GENOMIC DNA]</scope>
    <source>
        <strain evidence="9 10">DSM 25239</strain>
    </source>
</reference>
<dbReference type="SUPFAM" id="SSF51735">
    <property type="entry name" value="NAD(P)-binding Rossmann-fold domains"/>
    <property type="match status" value="1"/>
</dbReference>
<dbReference type="GO" id="GO:0050661">
    <property type="term" value="F:NADP binding"/>
    <property type="evidence" value="ECO:0007669"/>
    <property type="project" value="UniProtKB-UniRule"/>
</dbReference>
<evidence type="ECO:0000259" key="8">
    <source>
        <dbReference type="Pfam" id="PF02781"/>
    </source>
</evidence>
<dbReference type="InterPro" id="IPR001282">
    <property type="entry name" value="G6P_DH"/>
</dbReference>
<dbReference type="UniPathway" id="UPA00115">
    <property type="reaction ID" value="UER00408"/>
</dbReference>
<evidence type="ECO:0000313" key="10">
    <source>
        <dbReference type="Proteomes" id="UP000553776"/>
    </source>
</evidence>
<accession>A0A841U0F8</accession>
<dbReference type="InterPro" id="IPR022674">
    <property type="entry name" value="G6P_DH_NAD-bd"/>
</dbReference>
<dbReference type="Gene3D" id="3.30.360.10">
    <property type="entry name" value="Dihydrodipicolinate Reductase, domain 2"/>
    <property type="match status" value="1"/>
</dbReference>
<dbReference type="GO" id="GO:0006006">
    <property type="term" value="P:glucose metabolic process"/>
    <property type="evidence" value="ECO:0007669"/>
    <property type="project" value="UniProtKB-KW"/>
</dbReference>
<evidence type="ECO:0000256" key="2">
    <source>
        <dbReference type="ARBA" id="ARBA00022526"/>
    </source>
</evidence>
<proteinExistence type="inferred from homology"/>